<protein>
    <recommendedName>
        <fullName evidence="3">General secretion pathway protein GspK</fullName>
    </recommendedName>
</protein>
<reference evidence="2" key="1">
    <citation type="journal article" date="2019" name="Int. J. Syst. Evol. Microbiol.">
        <title>The Global Catalogue of Microorganisms (GCM) 10K type strain sequencing project: providing services to taxonomists for standard genome sequencing and annotation.</title>
        <authorList>
            <consortium name="The Broad Institute Genomics Platform"/>
            <consortium name="The Broad Institute Genome Sequencing Center for Infectious Disease"/>
            <person name="Wu L."/>
            <person name="Ma J."/>
        </authorList>
    </citation>
    <scope>NUCLEOTIDE SEQUENCE [LARGE SCALE GENOMIC DNA]</scope>
    <source>
        <strain evidence="2">CGMCC 1.12371</strain>
    </source>
</reference>
<accession>A0ABW2QH62</accession>
<dbReference type="EMBL" id="JBHTCA010000002">
    <property type="protein sequence ID" value="MFC7407863.1"/>
    <property type="molecule type" value="Genomic_DNA"/>
</dbReference>
<sequence length="266" mass="29164">MTRPTRRPGGLALPAVLWTLAALSLLLGSFVQFARVETQLTATLVDQQKTRSLMAAGVTYVEAALSQDQRLGQQPPLDAGIELDGQPIELRLVNVAGLIDLNAAEDALATQLLQRELQWPLEKIQAFLDHRRSRPVPAFASLSDLRRAPGMDAASWARLAPLVTVHGGSSGVNVLLAPLEVLTTLLPNNPRAVQAFDQARREPGQTPDLTLINSPHHQPVSVGAYRLDVTVTLGEGRTWRHRYWLVRDNRQGNRLRVADHNPLPAP</sequence>
<name>A0ABW2QH62_9BURK</name>
<dbReference type="Proteomes" id="UP001596501">
    <property type="component" value="Unassembled WGS sequence"/>
</dbReference>
<evidence type="ECO:0000313" key="2">
    <source>
        <dbReference type="Proteomes" id="UP001596501"/>
    </source>
</evidence>
<keyword evidence="2" id="KW-1185">Reference proteome</keyword>
<evidence type="ECO:0000313" key="1">
    <source>
        <dbReference type="EMBL" id="MFC7407863.1"/>
    </source>
</evidence>
<dbReference type="RefSeq" id="WP_382219720.1">
    <property type="nucleotide sequence ID" value="NZ_JBHTCA010000002.1"/>
</dbReference>
<organism evidence="1 2">
    <name type="scientific">Hydrogenophaga atypica</name>
    <dbReference type="NCBI Taxonomy" id="249409"/>
    <lineage>
        <taxon>Bacteria</taxon>
        <taxon>Pseudomonadati</taxon>
        <taxon>Pseudomonadota</taxon>
        <taxon>Betaproteobacteria</taxon>
        <taxon>Burkholderiales</taxon>
        <taxon>Comamonadaceae</taxon>
        <taxon>Hydrogenophaga</taxon>
    </lineage>
</organism>
<evidence type="ECO:0008006" key="3">
    <source>
        <dbReference type="Google" id="ProtNLM"/>
    </source>
</evidence>
<proteinExistence type="predicted"/>
<gene>
    <name evidence="1" type="ORF">ACFQPB_03200</name>
</gene>
<comment type="caution">
    <text evidence="1">The sequence shown here is derived from an EMBL/GenBank/DDBJ whole genome shotgun (WGS) entry which is preliminary data.</text>
</comment>